<accession>A0A1X7NRZ0</accession>
<dbReference type="CDD" id="cd03465">
    <property type="entry name" value="URO-D_like"/>
    <property type="match status" value="1"/>
</dbReference>
<dbReference type="InterPro" id="IPR038071">
    <property type="entry name" value="UROD/MetE-like_sf"/>
</dbReference>
<evidence type="ECO:0000259" key="1">
    <source>
        <dbReference type="Pfam" id="PF01208"/>
    </source>
</evidence>
<dbReference type="SUPFAM" id="SSF51726">
    <property type="entry name" value="UROD/MetE-like"/>
    <property type="match status" value="1"/>
</dbReference>
<keyword evidence="3" id="KW-1185">Reference proteome</keyword>
<dbReference type="EMBL" id="FXBN01000003">
    <property type="protein sequence ID" value="SMH40962.1"/>
    <property type="molecule type" value="Genomic_DNA"/>
</dbReference>
<sequence>MSEEMTSRERFVNALEMKDVDRMPYGYLWFGAGNGVLERMNASMSDVYYSAEGIARAQILARQMYHHDNVMSPWGCLLVEAEALGTRLNIKDNRYPTIAGYPLSSANEYDQIDPLDIERSHRIDTVVNSIGILKKELKDEVFITGAMLSPLMLASQVLEASSLCIEMLSEKEKVHELLERLTQSCILYADRLIEEGVDGIFVENGENTADLFSPDMAEEFMLPYTKQLYAHIQDNGIYVISHNCAEHAFHEMEASLRPDALNFAFGDVNTLGKKYGIECTKIHKKAGCSPRYCFKELEEHGICLMGNINPNVFCRDSLDDIEHEVKSCMYCAPEKGFILSTGCEIPLSTSIEEMETLWRSISSRF</sequence>
<dbReference type="Pfam" id="PF01208">
    <property type="entry name" value="URO-D"/>
    <property type="match status" value="1"/>
</dbReference>
<dbReference type="GO" id="GO:0006779">
    <property type="term" value="P:porphyrin-containing compound biosynthetic process"/>
    <property type="evidence" value="ECO:0007669"/>
    <property type="project" value="InterPro"/>
</dbReference>
<dbReference type="AlphaFoldDB" id="A0A1X7NRZ0"/>
<dbReference type="InterPro" id="IPR000257">
    <property type="entry name" value="Uroporphyrinogen_deCOase"/>
</dbReference>
<name>A0A1X7NRZ0_9EURY</name>
<protein>
    <submittedName>
        <fullName evidence="2">Uroporphyrinogen decarboxylase</fullName>
    </submittedName>
</protein>
<dbReference type="InterPro" id="IPR052024">
    <property type="entry name" value="Methanogen_methyltrans"/>
</dbReference>
<organism evidence="2 3">
    <name type="scientific">Methanohalophilus portucalensis FDF-1</name>
    <dbReference type="NCBI Taxonomy" id="523843"/>
    <lineage>
        <taxon>Archaea</taxon>
        <taxon>Methanobacteriati</taxon>
        <taxon>Methanobacteriota</taxon>
        <taxon>Stenosarchaea group</taxon>
        <taxon>Methanomicrobia</taxon>
        <taxon>Methanosarcinales</taxon>
        <taxon>Methanosarcinaceae</taxon>
        <taxon>Methanohalophilus</taxon>
    </lineage>
</organism>
<dbReference type="Proteomes" id="UP000193969">
    <property type="component" value="Unassembled WGS sequence"/>
</dbReference>
<feature type="domain" description="Uroporphyrinogen decarboxylase (URO-D)" evidence="1">
    <location>
        <begin position="6"/>
        <end position="361"/>
    </location>
</feature>
<evidence type="ECO:0000313" key="2">
    <source>
        <dbReference type="EMBL" id="SMH40962.1"/>
    </source>
</evidence>
<reference evidence="3" key="1">
    <citation type="submission" date="2017-04" db="EMBL/GenBank/DDBJ databases">
        <authorList>
            <person name="Varghese N."/>
            <person name="Submissions S."/>
        </authorList>
    </citation>
    <scope>NUCLEOTIDE SEQUENCE [LARGE SCALE GENOMIC DNA]</scope>
    <source>
        <strain evidence="3">FDF-1</strain>
    </source>
</reference>
<dbReference type="PANTHER" id="PTHR47099:SF1">
    <property type="entry name" value="METHYLCOBAMIDE:COM METHYLTRANSFERASE MTBA"/>
    <property type="match status" value="1"/>
</dbReference>
<dbReference type="RefSeq" id="WP_233125675.1">
    <property type="nucleotide sequence ID" value="NZ_FXBN01000003.1"/>
</dbReference>
<gene>
    <name evidence="2" type="ORF">SAMN06264941_1573</name>
</gene>
<dbReference type="Gene3D" id="3.20.20.210">
    <property type="match status" value="1"/>
</dbReference>
<dbReference type="PANTHER" id="PTHR47099">
    <property type="entry name" value="METHYLCOBAMIDE:COM METHYLTRANSFERASE MTBA"/>
    <property type="match status" value="1"/>
</dbReference>
<proteinExistence type="predicted"/>
<dbReference type="GO" id="GO:0004853">
    <property type="term" value="F:uroporphyrinogen decarboxylase activity"/>
    <property type="evidence" value="ECO:0007669"/>
    <property type="project" value="InterPro"/>
</dbReference>
<evidence type="ECO:0000313" key="3">
    <source>
        <dbReference type="Proteomes" id="UP000193969"/>
    </source>
</evidence>